<dbReference type="GO" id="GO:0016829">
    <property type="term" value="F:lyase activity"/>
    <property type="evidence" value="ECO:0007669"/>
    <property type="project" value="UniProtKB-KW"/>
</dbReference>
<name>A0AA39XDT9_9PEZI</name>
<keyword evidence="4" id="KW-1185">Reference proteome</keyword>
<feature type="domain" description="Rhamnogalacturonase A/B/Epimerase-like pectate lyase" evidence="2">
    <location>
        <begin position="728"/>
        <end position="787"/>
    </location>
</feature>
<evidence type="ECO:0000313" key="3">
    <source>
        <dbReference type="EMBL" id="KAK0631557.1"/>
    </source>
</evidence>
<feature type="domain" description="Rhamnogalacturonase A/B/Epimerase-like pectate lyase" evidence="2">
    <location>
        <begin position="373"/>
        <end position="598"/>
    </location>
</feature>
<feature type="region of interest" description="Disordered" evidence="1">
    <location>
        <begin position="1316"/>
        <end position="1345"/>
    </location>
</feature>
<protein>
    <submittedName>
        <fullName evidence="3">Pectate lyase superfamily protein-domain-containing protein</fullName>
    </submittedName>
</protein>
<gene>
    <name evidence="3" type="ORF">B0T14DRAFT_443651</name>
</gene>
<feature type="non-terminal residue" evidence="3">
    <location>
        <position position="1459"/>
    </location>
</feature>
<dbReference type="GO" id="GO:0004650">
    <property type="term" value="F:polygalacturonase activity"/>
    <property type="evidence" value="ECO:0007669"/>
    <property type="project" value="InterPro"/>
</dbReference>
<dbReference type="EMBL" id="JAULSU010000001">
    <property type="protein sequence ID" value="KAK0631557.1"/>
    <property type="molecule type" value="Genomic_DNA"/>
</dbReference>
<dbReference type="InterPro" id="IPR024535">
    <property type="entry name" value="RHGA/B-epi-like_pectate_lyase"/>
</dbReference>
<comment type="caution">
    <text evidence="3">The sequence shown here is derived from an EMBL/GenBank/DDBJ whole genome shotgun (WGS) entry which is preliminary data.</text>
</comment>
<evidence type="ECO:0000313" key="4">
    <source>
        <dbReference type="Proteomes" id="UP001175000"/>
    </source>
</evidence>
<reference evidence="3" key="1">
    <citation type="submission" date="2023-06" db="EMBL/GenBank/DDBJ databases">
        <title>Genome-scale phylogeny and comparative genomics of the fungal order Sordariales.</title>
        <authorList>
            <consortium name="Lawrence Berkeley National Laboratory"/>
            <person name="Hensen N."/>
            <person name="Bonometti L."/>
            <person name="Westerberg I."/>
            <person name="Brannstrom I.O."/>
            <person name="Guillou S."/>
            <person name="Cros-Aarteil S."/>
            <person name="Calhoun S."/>
            <person name="Haridas S."/>
            <person name="Kuo A."/>
            <person name="Mondo S."/>
            <person name="Pangilinan J."/>
            <person name="Riley R."/>
            <person name="Labutti K."/>
            <person name="Andreopoulos B."/>
            <person name="Lipzen A."/>
            <person name="Chen C."/>
            <person name="Yanf M."/>
            <person name="Daum C."/>
            <person name="Ng V."/>
            <person name="Clum A."/>
            <person name="Steindorff A."/>
            <person name="Ohm R."/>
            <person name="Martin F."/>
            <person name="Silar P."/>
            <person name="Natvig D."/>
            <person name="Lalanne C."/>
            <person name="Gautier V."/>
            <person name="Ament-Velasquez S.L."/>
            <person name="Kruys A."/>
            <person name="Hutchinson M.I."/>
            <person name="Powell A.J."/>
            <person name="Barry K."/>
            <person name="Miller A.N."/>
            <person name="Grigoriev I.V."/>
            <person name="Debuchy R."/>
            <person name="Gladieux P."/>
            <person name="Thoren M.H."/>
            <person name="Johannesson H."/>
        </authorList>
    </citation>
    <scope>NUCLEOTIDE SEQUENCE</scope>
    <source>
        <strain evidence="3">CBS 606.72</strain>
    </source>
</reference>
<evidence type="ECO:0000259" key="2">
    <source>
        <dbReference type="Pfam" id="PF12708"/>
    </source>
</evidence>
<organism evidence="3 4">
    <name type="scientific">Immersiella caudata</name>
    <dbReference type="NCBI Taxonomy" id="314043"/>
    <lineage>
        <taxon>Eukaryota</taxon>
        <taxon>Fungi</taxon>
        <taxon>Dikarya</taxon>
        <taxon>Ascomycota</taxon>
        <taxon>Pezizomycotina</taxon>
        <taxon>Sordariomycetes</taxon>
        <taxon>Sordariomycetidae</taxon>
        <taxon>Sordariales</taxon>
        <taxon>Lasiosphaeriaceae</taxon>
        <taxon>Immersiella</taxon>
    </lineage>
</organism>
<dbReference type="SUPFAM" id="SSF51126">
    <property type="entry name" value="Pectin lyase-like"/>
    <property type="match status" value="2"/>
</dbReference>
<dbReference type="InterPro" id="IPR011050">
    <property type="entry name" value="Pectin_lyase_fold/virulence"/>
</dbReference>
<evidence type="ECO:0000256" key="1">
    <source>
        <dbReference type="SAM" id="MobiDB-lite"/>
    </source>
</evidence>
<proteinExistence type="predicted"/>
<dbReference type="FunFam" id="2.160.20.10:FF:000043">
    <property type="entry name" value="Exo-beta-1,3-glucanase, putative"/>
    <property type="match status" value="1"/>
</dbReference>
<sequence length="1459" mass="156722">MKDICKNVNNFEQTARGKHLHPTSGLPNDIFGYDFFTGKNSQTHQSLRREQSCPTKPRGWGWSRFHTCPENNQHTVMRHDGPWWTTLVDPTSGVGEILANPIVGKSKMRYSCDEFPPATWVEGGNGLDGSTPAETRCAAISCSKGCKTEQNWQADAHNKLRTVLQRVVTEIQRVANISGEPDPFPGYSNRTSIVLFRFARMVNSTDHIAARIWEFGSLDGLGPIQGETSAPPRLQNVSSTELDRARAIVLNAITESGRLNKARLANPLRNNYELKPGTITGVPPAPAPAPAPRRLRSSARPVAAPAPPLLRITEEIAKAAALVAEADAAGARGRGLNQTLTRRQSSGPGTYWMASLARKGRVPWGSDPSYNVFRNVRDYGAVGDGVTDDTEAIKFALMDGHRCGANCNGATTKNAIVYLPPGTYLISTTVPLPFGTQLIGDANDRPVLLASTSFVGLGVLSVNEYTGGGVGTDGLDQQWYVNTANFYRQLRNLVIDVTPAPPGEIVACIHYQVAQATSTQNVELIAGPGQMGMFAENGSGGQISDMTFTGGDFGIYGGSQQFTAQRLTFNGCGVGVHTIWDWGWVWKSVTMTGVGVGFKLVPEGTAGNVGSVALLDSSFTDVDTVVLITPPTSVPASGTTGLVLERVTLSSVGAAVADTAETVLLAGTNGVVQHWVLGPVYSGSASSRTFSSGGMVGSYRRDPSLLDTSGAYFERPKPQYEGHSVSDFVHARDFGATGDGSTDDTAALQNAIYGSQGQGKILFIDAGSYILTSTVTIPSGSRIVGETWSQLVASGPGFSNANSPRALIRVGAPGEVGSVELQDLMFTTRGPTAGAVLVEWNMQADSPGSAALWDCHVRIGGAAGTELTPLECPPVTSGVVPCNAASLMMHVTPSASGYFENMWLWVADHMIDDPDLVDANNTMVQTSIYVARGLLVESTEATWLYGTSSEHAVFYQYNFHKASHIFAGMIQTESPYYQPTPPPPAPFAANVGVFPGDPGYACAPGDEFSGCDESWYVPAVIMRQCSKIFVASAGLYSWFSTYEQTCIAGQLCQKALVLLDSNHASVRFQHLITIGAKYMAVMNGVGISAAANLNVNSHPFWSQISILDVASDGSQFDDVLWIDPMIWDMEQPQFTCAPPCTVKIPPWTGATSTIDYPRITVSAGTWTSTITKPPMTVSQWMFKAVTIPAGGGSGLKKRGSMEKRQAAVLDEFIPPLETTTRWPVVTYLGPDGLESTASPTGPIPTPPPTTVAPAGGGSWPTVAIRAVSGLREEEFPTVKTCGFWDIQCQLNWIYEGMSGSDPDVDENWQELQTTCMSTTSRTTQPTPTPSPRQQPDPGDNQVQCYNSGDGASHAALDGAFDQFCNMIGRPGEVLLSLPTKDRQYYRIYPLPKDIWTGVSIDLTVVLRIKKDCEWPWNYAECRRYLNVVADSCNCGGVNGKQGGIVSNQCIEWRGDTFRS</sequence>
<dbReference type="InterPro" id="IPR012334">
    <property type="entry name" value="Pectin_lyas_fold"/>
</dbReference>
<keyword evidence="3" id="KW-0456">Lyase</keyword>
<dbReference type="CDD" id="cd23668">
    <property type="entry name" value="GH55_beta13glucanase-like"/>
    <property type="match status" value="1"/>
</dbReference>
<dbReference type="PANTHER" id="PTHR33928">
    <property type="entry name" value="POLYGALACTURONASE QRT3"/>
    <property type="match status" value="1"/>
</dbReference>
<dbReference type="Gene3D" id="2.160.20.10">
    <property type="entry name" value="Single-stranded right-handed beta-helix, Pectin lyase-like"/>
    <property type="match status" value="2"/>
</dbReference>
<feature type="region of interest" description="Disordered" evidence="1">
    <location>
        <begin position="275"/>
        <end position="300"/>
    </location>
</feature>
<dbReference type="Proteomes" id="UP001175000">
    <property type="component" value="Unassembled WGS sequence"/>
</dbReference>
<accession>A0AA39XDT9</accession>
<dbReference type="PANTHER" id="PTHR33928:SF2">
    <property type="entry name" value="PECTATE LYASE SUPERFAMILY PROTEIN DOMAIN-CONTAINING PROTEIN-RELATED"/>
    <property type="match status" value="1"/>
</dbReference>
<dbReference type="Pfam" id="PF12708">
    <property type="entry name" value="Pect-lyase_RHGA_epim"/>
    <property type="match status" value="2"/>
</dbReference>
<dbReference type="InterPro" id="IPR039279">
    <property type="entry name" value="QRT3-like"/>
</dbReference>